<dbReference type="AlphaFoldDB" id="A0AAD7GS68"/>
<comment type="caution">
    <text evidence="2">The sequence shown here is derived from an EMBL/GenBank/DDBJ whole genome shotgun (WGS) entry which is preliminary data.</text>
</comment>
<sequence>MSQYSPKTPQPLSPRGQWTTETRFRQQPADAPASASLADIEAGRIGGPAYEEIRPATPSAAHVPGTALPLPMANGHPPLANGHLTNRPRRAANPPPAAAGMMVTPPPARRAAASLPRRPRSSLRTAGARAARSSSPTARTTAVSVARCAFSPSLPSSAGTSACATTSSSSTSRLRPRSSCCTRSRRCSRSISPACARGGRTRRGGWLLG</sequence>
<evidence type="ECO:0000256" key="1">
    <source>
        <dbReference type="SAM" id="MobiDB-lite"/>
    </source>
</evidence>
<evidence type="ECO:0000313" key="2">
    <source>
        <dbReference type="EMBL" id="KAJ7704082.1"/>
    </source>
</evidence>
<feature type="region of interest" description="Disordered" evidence="1">
    <location>
        <begin position="111"/>
        <end position="141"/>
    </location>
</feature>
<dbReference type="Proteomes" id="UP001221757">
    <property type="component" value="Unassembled WGS sequence"/>
</dbReference>
<evidence type="ECO:0000313" key="3">
    <source>
        <dbReference type="Proteomes" id="UP001221757"/>
    </source>
</evidence>
<name>A0AAD7GS68_MYCRO</name>
<dbReference type="EMBL" id="JARKIE010000011">
    <property type="protein sequence ID" value="KAJ7704082.1"/>
    <property type="molecule type" value="Genomic_DNA"/>
</dbReference>
<feature type="region of interest" description="Disordered" evidence="1">
    <location>
        <begin position="153"/>
        <end position="179"/>
    </location>
</feature>
<gene>
    <name evidence="2" type="ORF">B0H17DRAFT_1040619</name>
</gene>
<feature type="compositionally biased region" description="Low complexity" evidence="1">
    <location>
        <begin position="26"/>
        <end position="39"/>
    </location>
</feature>
<protein>
    <submittedName>
        <fullName evidence="2">Uncharacterized protein</fullName>
    </submittedName>
</protein>
<organism evidence="2 3">
    <name type="scientific">Mycena rosella</name>
    <name type="common">Pink bonnet</name>
    <name type="synonym">Agaricus rosellus</name>
    <dbReference type="NCBI Taxonomy" id="1033263"/>
    <lineage>
        <taxon>Eukaryota</taxon>
        <taxon>Fungi</taxon>
        <taxon>Dikarya</taxon>
        <taxon>Basidiomycota</taxon>
        <taxon>Agaricomycotina</taxon>
        <taxon>Agaricomycetes</taxon>
        <taxon>Agaricomycetidae</taxon>
        <taxon>Agaricales</taxon>
        <taxon>Marasmiineae</taxon>
        <taxon>Mycenaceae</taxon>
        <taxon>Mycena</taxon>
    </lineage>
</organism>
<feature type="region of interest" description="Disordered" evidence="1">
    <location>
        <begin position="1"/>
        <end position="98"/>
    </location>
</feature>
<keyword evidence="3" id="KW-1185">Reference proteome</keyword>
<proteinExistence type="predicted"/>
<feature type="non-terminal residue" evidence="2">
    <location>
        <position position="1"/>
    </location>
</feature>
<accession>A0AAD7GS68</accession>
<reference evidence="2" key="1">
    <citation type="submission" date="2023-03" db="EMBL/GenBank/DDBJ databases">
        <title>Massive genome expansion in bonnet fungi (Mycena s.s.) driven by repeated elements and novel gene families across ecological guilds.</title>
        <authorList>
            <consortium name="Lawrence Berkeley National Laboratory"/>
            <person name="Harder C.B."/>
            <person name="Miyauchi S."/>
            <person name="Viragh M."/>
            <person name="Kuo A."/>
            <person name="Thoen E."/>
            <person name="Andreopoulos B."/>
            <person name="Lu D."/>
            <person name="Skrede I."/>
            <person name="Drula E."/>
            <person name="Henrissat B."/>
            <person name="Morin E."/>
            <person name="Kohler A."/>
            <person name="Barry K."/>
            <person name="LaButti K."/>
            <person name="Morin E."/>
            <person name="Salamov A."/>
            <person name="Lipzen A."/>
            <person name="Mereny Z."/>
            <person name="Hegedus B."/>
            <person name="Baldrian P."/>
            <person name="Stursova M."/>
            <person name="Weitz H."/>
            <person name="Taylor A."/>
            <person name="Grigoriev I.V."/>
            <person name="Nagy L.G."/>
            <person name="Martin F."/>
            <person name="Kauserud H."/>
        </authorList>
    </citation>
    <scope>NUCLEOTIDE SEQUENCE</scope>
    <source>
        <strain evidence="2">CBHHK067</strain>
    </source>
</reference>